<protein>
    <submittedName>
        <fullName evidence="2">Uncharacterized protein</fullName>
    </submittedName>
</protein>
<evidence type="ECO:0000313" key="3">
    <source>
        <dbReference type="Proteomes" id="UP000269721"/>
    </source>
</evidence>
<keyword evidence="3" id="KW-1185">Reference proteome</keyword>
<gene>
    <name evidence="2" type="ORF">BDK51DRAFT_45003</name>
</gene>
<reference evidence="3" key="1">
    <citation type="journal article" date="2018" name="Nat. Microbiol.">
        <title>Leveraging single-cell genomics to expand the fungal tree of life.</title>
        <authorList>
            <person name="Ahrendt S.R."/>
            <person name="Quandt C.A."/>
            <person name="Ciobanu D."/>
            <person name="Clum A."/>
            <person name="Salamov A."/>
            <person name="Andreopoulos B."/>
            <person name="Cheng J.F."/>
            <person name="Woyke T."/>
            <person name="Pelin A."/>
            <person name="Henrissat B."/>
            <person name="Reynolds N.K."/>
            <person name="Benny G.L."/>
            <person name="Smith M.E."/>
            <person name="James T.Y."/>
            <person name="Grigoriev I.V."/>
        </authorList>
    </citation>
    <scope>NUCLEOTIDE SEQUENCE [LARGE SCALE GENOMIC DNA]</scope>
</reference>
<name>A0A4P9VUB1_9FUNG</name>
<feature type="region of interest" description="Disordered" evidence="1">
    <location>
        <begin position="63"/>
        <end position="120"/>
    </location>
</feature>
<sequence length="262" mass="27881">MFPGTLPRRSNPWLLILSRLNYPGWSLDLPLPGLPVCLQVIGGAPTAFRRIIDRRHRTNRVRGRSVNPLTGRESDHGRPALSQHGRAAPATAAAFPTDVGVDDPPQHFRGASVPELGDSHKRGEIAAAVAGTPVARLVEDHFEEVRDEPDEQGGTAVGRVGGVEREKGECMFGGARGRGSEEGLGMDCGEAKLSNNLGSIKSFARLSPGYDLVSQVTQANLMNATRFGLSSSASFPTASEDCTLPSLTTAILTKSTASYRTP</sequence>
<dbReference type="AlphaFoldDB" id="A0A4P9VUB1"/>
<dbReference type="Proteomes" id="UP000269721">
    <property type="component" value="Unassembled WGS sequence"/>
</dbReference>
<dbReference type="EMBL" id="ML001573">
    <property type="protein sequence ID" value="RKO83171.1"/>
    <property type="molecule type" value="Genomic_DNA"/>
</dbReference>
<proteinExistence type="predicted"/>
<feature type="compositionally biased region" description="Low complexity" evidence="1">
    <location>
        <begin position="87"/>
        <end position="97"/>
    </location>
</feature>
<evidence type="ECO:0000256" key="1">
    <source>
        <dbReference type="SAM" id="MobiDB-lite"/>
    </source>
</evidence>
<organism evidence="2 3">
    <name type="scientific">Blyttiomyces helicus</name>
    <dbReference type="NCBI Taxonomy" id="388810"/>
    <lineage>
        <taxon>Eukaryota</taxon>
        <taxon>Fungi</taxon>
        <taxon>Fungi incertae sedis</taxon>
        <taxon>Chytridiomycota</taxon>
        <taxon>Chytridiomycota incertae sedis</taxon>
        <taxon>Chytridiomycetes</taxon>
        <taxon>Chytridiomycetes incertae sedis</taxon>
        <taxon>Blyttiomyces</taxon>
    </lineage>
</organism>
<evidence type="ECO:0000313" key="2">
    <source>
        <dbReference type="EMBL" id="RKO83171.1"/>
    </source>
</evidence>
<accession>A0A4P9VUB1</accession>